<dbReference type="SUPFAM" id="SSF51182">
    <property type="entry name" value="RmlC-like cupins"/>
    <property type="match status" value="1"/>
</dbReference>
<comment type="caution">
    <text evidence="1">The sequence shown here is derived from an EMBL/GenBank/DDBJ whole genome shotgun (WGS) entry which is preliminary data.</text>
</comment>
<evidence type="ECO:0000313" key="1">
    <source>
        <dbReference type="EMBL" id="MCS0496072.1"/>
    </source>
</evidence>
<sequence>MRLLHAGDHIVMPWKNGAGATTQIAIAPPGASLDSFDWRVSMAGVVEDGAFSTFPGIDRTLAVLEGEGIVLEVEGAPPRRLTGESEPAVFPGDVPTRAALIGGPITDLNVMSRRGRHAHRLTRRIVDAPVTLAPGGGIMLVLALSPGLRVGGERLERLDAAMLDAPTRIEADHATICYVIELWEVADGHGN</sequence>
<dbReference type="PANTHER" id="PTHR37943">
    <property type="entry name" value="PROTEIN VES"/>
    <property type="match status" value="1"/>
</dbReference>
<keyword evidence="2" id="KW-1185">Reference proteome</keyword>
<gene>
    <name evidence="1" type="ORF">NVS89_13285</name>
</gene>
<proteinExistence type="predicted"/>
<accession>A0A9X2T2P5</accession>
<organism evidence="1 2">
    <name type="scientific">Ancylobacter mangrovi</name>
    <dbReference type="NCBI Taxonomy" id="2972472"/>
    <lineage>
        <taxon>Bacteria</taxon>
        <taxon>Pseudomonadati</taxon>
        <taxon>Pseudomonadota</taxon>
        <taxon>Alphaproteobacteria</taxon>
        <taxon>Hyphomicrobiales</taxon>
        <taxon>Xanthobacteraceae</taxon>
        <taxon>Ancylobacter</taxon>
    </lineage>
</organism>
<dbReference type="InterPro" id="IPR014710">
    <property type="entry name" value="RmlC-like_jellyroll"/>
</dbReference>
<dbReference type="InterPro" id="IPR010282">
    <property type="entry name" value="Uncharacterised_HutD/Ves"/>
</dbReference>
<protein>
    <submittedName>
        <fullName evidence="1">HutD family protein</fullName>
    </submittedName>
</protein>
<reference evidence="1" key="1">
    <citation type="submission" date="2022-08" db="EMBL/GenBank/DDBJ databases">
        <authorList>
            <person name="Li F."/>
        </authorList>
    </citation>
    <scope>NUCLEOTIDE SEQUENCE</scope>
    <source>
        <strain evidence="1">MQZ15Z-1</strain>
    </source>
</reference>
<dbReference type="Gene3D" id="2.60.120.10">
    <property type="entry name" value="Jelly Rolls"/>
    <property type="match status" value="1"/>
</dbReference>
<dbReference type="Pfam" id="PF05962">
    <property type="entry name" value="HutD"/>
    <property type="match status" value="1"/>
</dbReference>
<evidence type="ECO:0000313" key="2">
    <source>
        <dbReference type="Proteomes" id="UP001151088"/>
    </source>
</evidence>
<dbReference type="Proteomes" id="UP001151088">
    <property type="component" value="Unassembled WGS sequence"/>
</dbReference>
<dbReference type="EMBL" id="JANTHZ010000005">
    <property type="protein sequence ID" value="MCS0496072.1"/>
    <property type="molecule type" value="Genomic_DNA"/>
</dbReference>
<dbReference type="CDD" id="cd20293">
    <property type="entry name" value="cupin_HutD_N"/>
    <property type="match status" value="1"/>
</dbReference>
<dbReference type="AlphaFoldDB" id="A0A9X2T2P5"/>
<dbReference type="InterPro" id="IPR011051">
    <property type="entry name" value="RmlC_Cupin_sf"/>
</dbReference>
<dbReference type="RefSeq" id="WP_258733229.1">
    <property type="nucleotide sequence ID" value="NZ_JANTHZ010000005.1"/>
</dbReference>
<name>A0A9X2T2P5_9HYPH</name>
<dbReference type="PANTHER" id="PTHR37943:SF1">
    <property type="entry name" value="PROTEIN VES"/>
    <property type="match status" value="1"/>
</dbReference>